<evidence type="ECO:0000256" key="1">
    <source>
        <dbReference type="SAM" id="MobiDB-lite"/>
    </source>
</evidence>
<keyword evidence="3" id="KW-1185">Reference proteome</keyword>
<organism evidence="2 3">
    <name type="scientific">Knipowitschia caucasica</name>
    <name type="common">Caucasian dwarf goby</name>
    <name type="synonym">Pomatoschistus caucasicus</name>
    <dbReference type="NCBI Taxonomy" id="637954"/>
    <lineage>
        <taxon>Eukaryota</taxon>
        <taxon>Metazoa</taxon>
        <taxon>Chordata</taxon>
        <taxon>Craniata</taxon>
        <taxon>Vertebrata</taxon>
        <taxon>Euteleostomi</taxon>
        <taxon>Actinopterygii</taxon>
        <taxon>Neopterygii</taxon>
        <taxon>Teleostei</taxon>
        <taxon>Neoteleostei</taxon>
        <taxon>Acanthomorphata</taxon>
        <taxon>Gobiaria</taxon>
        <taxon>Gobiiformes</taxon>
        <taxon>Gobioidei</taxon>
        <taxon>Gobiidae</taxon>
        <taxon>Gobiinae</taxon>
        <taxon>Knipowitschia</taxon>
    </lineage>
</organism>
<sequence length="72" mass="8086">MVPQKEHRRSQRASDTCLVQFHCCPPEGATTYGTDTRSKVDQDQHQDQLIPARSSSDLLRPPQSSSVLLRPP</sequence>
<feature type="compositionally biased region" description="Basic and acidic residues" evidence="1">
    <location>
        <begin position="36"/>
        <end position="46"/>
    </location>
</feature>
<proteinExistence type="predicted"/>
<dbReference type="Proteomes" id="UP001497482">
    <property type="component" value="Chromosome 12"/>
</dbReference>
<evidence type="ECO:0000313" key="2">
    <source>
        <dbReference type="EMBL" id="CAL1576197.1"/>
    </source>
</evidence>
<reference evidence="2 3" key="1">
    <citation type="submission" date="2024-04" db="EMBL/GenBank/DDBJ databases">
        <authorList>
            <person name="Waldvogel A.-M."/>
            <person name="Schoenle A."/>
        </authorList>
    </citation>
    <scope>NUCLEOTIDE SEQUENCE [LARGE SCALE GENOMIC DNA]</scope>
</reference>
<feature type="compositionally biased region" description="Polar residues" evidence="1">
    <location>
        <begin position="53"/>
        <end position="72"/>
    </location>
</feature>
<feature type="region of interest" description="Disordered" evidence="1">
    <location>
        <begin position="28"/>
        <end position="72"/>
    </location>
</feature>
<protein>
    <submittedName>
        <fullName evidence="2">Uncharacterized protein</fullName>
    </submittedName>
</protein>
<dbReference type="AlphaFoldDB" id="A0AAV2JF70"/>
<accession>A0AAV2JF70</accession>
<name>A0AAV2JF70_KNICA</name>
<gene>
    <name evidence="2" type="ORF">KC01_LOCUS7647</name>
</gene>
<dbReference type="EMBL" id="OZ035834">
    <property type="protein sequence ID" value="CAL1576197.1"/>
    <property type="molecule type" value="Genomic_DNA"/>
</dbReference>
<evidence type="ECO:0000313" key="3">
    <source>
        <dbReference type="Proteomes" id="UP001497482"/>
    </source>
</evidence>